<dbReference type="Proteomes" id="UP001597108">
    <property type="component" value="Unassembled WGS sequence"/>
</dbReference>
<dbReference type="EMBL" id="JBHTJT010000032">
    <property type="protein sequence ID" value="MFD0981051.1"/>
    <property type="molecule type" value="Genomic_DNA"/>
</dbReference>
<feature type="signal peptide" evidence="1">
    <location>
        <begin position="1"/>
        <end position="31"/>
    </location>
</feature>
<feature type="chain" id="PRO_5047147695" evidence="1">
    <location>
        <begin position="32"/>
        <end position="111"/>
    </location>
</feature>
<accession>A0ABW3ITW8</accession>
<gene>
    <name evidence="2" type="ORF">ACFQ2S_15510</name>
</gene>
<sequence>MTKLEDLLVGLLNRLFLAAAVSALMAGSAFAVDFPTSSCTGSDMRNAYDALEALFDAAAGDDELQQIYANQATYLNTCCGTTSPQKLCACHSPSVASAVSLTYNQQNCTSG</sequence>
<dbReference type="RefSeq" id="WP_386075807.1">
    <property type="nucleotide sequence ID" value="NZ_JBHTJT010000032.1"/>
</dbReference>
<keyword evidence="1" id="KW-0732">Signal</keyword>
<comment type="caution">
    <text evidence="2">The sequence shown here is derived from an EMBL/GenBank/DDBJ whole genome shotgun (WGS) entry which is preliminary data.</text>
</comment>
<evidence type="ECO:0000313" key="3">
    <source>
        <dbReference type="Proteomes" id="UP001597108"/>
    </source>
</evidence>
<reference evidence="3" key="1">
    <citation type="journal article" date="2019" name="Int. J. Syst. Evol. Microbiol.">
        <title>The Global Catalogue of Microorganisms (GCM) 10K type strain sequencing project: providing services to taxonomists for standard genome sequencing and annotation.</title>
        <authorList>
            <consortium name="The Broad Institute Genomics Platform"/>
            <consortium name="The Broad Institute Genome Sequencing Center for Infectious Disease"/>
            <person name="Wu L."/>
            <person name="Ma J."/>
        </authorList>
    </citation>
    <scope>NUCLEOTIDE SEQUENCE [LARGE SCALE GENOMIC DNA]</scope>
    <source>
        <strain evidence="3">CCUG 60524</strain>
    </source>
</reference>
<name>A0ABW3ITW8_9RHOB</name>
<organism evidence="2 3">
    <name type="scientific">Tropicimonas aquimaris</name>
    <dbReference type="NCBI Taxonomy" id="914152"/>
    <lineage>
        <taxon>Bacteria</taxon>
        <taxon>Pseudomonadati</taxon>
        <taxon>Pseudomonadota</taxon>
        <taxon>Alphaproteobacteria</taxon>
        <taxon>Rhodobacterales</taxon>
        <taxon>Roseobacteraceae</taxon>
        <taxon>Tropicimonas</taxon>
    </lineage>
</organism>
<protein>
    <submittedName>
        <fullName evidence="2">Uncharacterized protein</fullName>
    </submittedName>
</protein>
<evidence type="ECO:0000313" key="2">
    <source>
        <dbReference type="EMBL" id="MFD0981051.1"/>
    </source>
</evidence>
<keyword evidence="3" id="KW-1185">Reference proteome</keyword>
<evidence type="ECO:0000256" key="1">
    <source>
        <dbReference type="SAM" id="SignalP"/>
    </source>
</evidence>
<proteinExistence type="predicted"/>